<evidence type="ECO:0000313" key="4">
    <source>
        <dbReference type="Proteomes" id="UP000024635"/>
    </source>
</evidence>
<comment type="caution">
    <text evidence="3">The sequence shown here is derived from an EMBL/GenBank/DDBJ whole genome shotgun (WGS) entry which is preliminary data.</text>
</comment>
<evidence type="ECO:0000259" key="2">
    <source>
        <dbReference type="Pfam" id="PF13383"/>
    </source>
</evidence>
<protein>
    <recommendedName>
        <fullName evidence="2">Methyltransferase domain-containing protein</fullName>
    </recommendedName>
</protein>
<organism evidence="3 4">
    <name type="scientific">Ancylostoma ceylanicum</name>
    <dbReference type="NCBI Taxonomy" id="53326"/>
    <lineage>
        <taxon>Eukaryota</taxon>
        <taxon>Metazoa</taxon>
        <taxon>Ecdysozoa</taxon>
        <taxon>Nematoda</taxon>
        <taxon>Chromadorea</taxon>
        <taxon>Rhabditida</taxon>
        <taxon>Rhabditina</taxon>
        <taxon>Rhabditomorpha</taxon>
        <taxon>Strongyloidea</taxon>
        <taxon>Ancylostomatidae</taxon>
        <taxon>Ancylostomatinae</taxon>
        <taxon>Ancylostoma</taxon>
    </lineage>
</organism>
<dbReference type="InterPro" id="IPR026913">
    <property type="entry name" value="METTL24"/>
</dbReference>
<reference evidence="4" key="1">
    <citation type="journal article" date="2015" name="Nat. Genet.">
        <title>The genome and transcriptome of the zoonotic hookworm Ancylostoma ceylanicum identify infection-specific gene families.</title>
        <authorList>
            <person name="Schwarz E.M."/>
            <person name="Hu Y."/>
            <person name="Antoshechkin I."/>
            <person name="Miller M.M."/>
            <person name="Sternberg P.W."/>
            <person name="Aroian R.V."/>
        </authorList>
    </citation>
    <scope>NUCLEOTIDE SEQUENCE</scope>
    <source>
        <strain evidence="4">HY135</strain>
    </source>
</reference>
<keyword evidence="1" id="KW-1133">Transmembrane helix</keyword>
<feature type="domain" description="Methyltransferase" evidence="2">
    <location>
        <begin position="89"/>
        <end position="274"/>
    </location>
</feature>
<proteinExistence type="predicted"/>
<feature type="transmembrane region" description="Helical" evidence="1">
    <location>
        <begin position="6"/>
        <end position="23"/>
    </location>
</feature>
<keyword evidence="1" id="KW-0812">Transmembrane</keyword>
<name>A0A016T4D9_9BILA</name>
<keyword evidence="1" id="KW-0472">Membrane</keyword>
<keyword evidence="4" id="KW-1185">Reference proteome</keyword>
<dbReference type="STRING" id="53326.A0A016T4D9"/>
<dbReference type="InterPro" id="IPR025714">
    <property type="entry name" value="Methyltranfer_dom"/>
</dbReference>
<dbReference type="PANTHER" id="PTHR32026">
    <property type="entry name" value="METHYLTRANSFERASE-LIKE PROTEIN 24"/>
    <property type="match status" value="1"/>
</dbReference>
<dbReference type="OrthoDB" id="10006218at2759"/>
<dbReference type="AlphaFoldDB" id="A0A016T4D9"/>
<gene>
    <name evidence="3" type="primary">Acey_s0139.g2105</name>
    <name evidence="3" type="ORF">Y032_0139g2105</name>
</gene>
<sequence length="358" mass="40165">MTPRNVAYVTVFVIFAVVVMVTYRDHERLANFEPIYAKLANLTSALVGKAELKDSVHTWVREYYSKQAAARVRGLDAIGRSSLRYDNLYNALVPEVFCPDLVRVGNVLDGGKYVCNPRAMPQYCSIYSLGLREEISFDREIQEFNNFTCRLHGYDMTPQSAHVANQYKSINGEMRALTIGPKTDSSKNVYFLGDLVTSNNDTDVEFLKMDIEGAEHTSLIPFLQKFTACQIFLELHGKPIEHVILLQQIAQLNYALFSYEINGNSLTACEYSFIHLDCMEQYGASIFSCSFEVVSRSSFILRALFTCKASVDGGGLSVALKSTRRNPTAYDGIVVAVADRSFLDRCSSDPMLTNKKTK</sequence>
<evidence type="ECO:0000256" key="1">
    <source>
        <dbReference type="SAM" id="Phobius"/>
    </source>
</evidence>
<dbReference type="Pfam" id="PF13383">
    <property type="entry name" value="Methyltransf_22"/>
    <property type="match status" value="1"/>
</dbReference>
<evidence type="ECO:0000313" key="3">
    <source>
        <dbReference type="EMBL" id="EYB97575.1"/>
    </source>
</evidence>
<dbReference type="PANTHER" id="PTHR32026:SF27">
    <property type="entry name" value="METHYLTRANSFERASE FKBM DOMAIN-CONTAINING PROTEIN-RELATED"/>
    <property type="match status" value="1"/>
</dbReference>
<dbReference type="EMBL" id="JARK01001475">
    <property type="protein sequence ID" value="EYB97575.1"/>
    <property type="molecule type" value="Genomic_DNA"/>
</dbReference>
<dbReference type="Proteomes" id="UP000024635">
    <property type="component" value="Unassembled WGS sequence"/>
</dbReference>
<accession>A0A016T4D9</accession>